<reference evidence="3 4" key="1">
    <citation type="submission" date="2017-05" db="EMBL/GenBank/DDBJ databases">
        <title>Thiocyanate degradation by Thiohalobacter thiocyanaticus FOKN1.</title>
        <authorList>
            <person name="Oshiki M."/>
            <person name="Fukushima T."/>
            <person name="Kawano S."/>
            <person name="Nakagawa J."/>
        </authorList>
    </citation>
    <scope>NUCLEOTIDE SEQUENCE [LARGE SCALE GENOMIC DNA]</scope>
    <source>
        <strain evidence="3 4">FOKN1</strain>
    </source>
</reference>
<dbReference type="OrthoDB" id="9788733at2"/>
<feature type="signal peptide" evidence="2">
    <location>
        <begin position="1"/>
        <end position="22"/>
    </location>
</feature>
<proteinExistence type="predicted"/>
<protein>
    <recommendedName>
        <fullName evidence="5">Porin</fullName>
    </recommendedName>
</protein>
<keyword evidence="2" id="KW-0732">Signal</keyword>
<feature type="compositionally biased region" description="Low complexity" evidence="1">
    <location>
        <begin position="62"/>
        <end position="80"/>
    </location>
</feature>
<dbReference type="InterPro" id="IPR023614">
    <property type="entry name" value="Porin_dom_sf"/>
</dbReference>
<evidence type="ECO:0000256" key="2">
    <source>
        <dbReference type="SAM" id="SignalP"/>
    </source>
</evidence>
<keyword evidence="4" id="KW-1185">Reference proteome</keyword>
<dbReference type="KEGG" id="ttc:FOKN1_0884"/>
<sequence length="454" mass="49241">MRNFTRATLAVAVMSVISPAAADQNATAELEAVREEIRALRQAYESRISELEGKLEQLESQPRNAGADAAPAAPARAPAGQHRRVYSNEFNPSIGVILNGRWSGFSESGSEIAGFGVGEEGERGREGLAVDESELNVAANVDDKFYGAMTAAIVREEGEDKVELEEAYVQTLGGAGLPTGLSLKAGRAFWTLGYLNEHHTHEDDFADRPLPSRVFLNNAFNDDGVEFSYVLPTALYSEIGGGVFRGDDLPFGDSTGSGPEAWSLYGRLGGDIGYNQSWRVGAYVLSGEAADRVTNEGDVGFAGDTDLYVADLRYTWAPTGNARQRELTLQGEYFRRSEDGSYRDATAGTGNVAVDDAVNGGYVQAVYKFRPQWRIGARYSLLQAPDVPAGLVGSALDGGGHDPEAYALMLDWTNSEFSRVRLQYNREELSEGLRDDQFIVQYIMSLGAHGAHKY</sequence>
<accession>A0A1Z4VNS3</accession>
<feature type="region of interest" description="Disordered" evidence="1">
    <location>
        <begin position="57"/>
        <end position="81"/>
    </location>
</feature>
<evidence type="ECO:0000256" key="1">
    <source>
        <dbReference type="SAM" id="MobiDB-lite"/>
    </source>
</evidence>
<dbReference type="Gene3D" id="2.40.160.10">
    <property type="entry name" value="Porin"/>
    <property type="match status" value="1"/>
</dbReference>
<dbReference type="RefSeq" id="WP_096365106.1">
    <property type="nucleotide sequence ID" value="NZ_AP018052.1"/>
</dbReference>
<organism evidence="3 4">
    <name type="scientific">Thiohalobacter thiocyanaticus</name>
    <dbReference type="NCBI Taxonomy" id="585455"/>
    <lineage>
        <taxon>Bacteria</taxon>
        <taxon>Pseudomonadati</taxon>
        <taxon>Pseudomonadota</taxon>
        <taxon>Gammaproteobacteria</taxon>
        <taxon>Thiohalobacterales</taxon>
        <taxon>Thiohalobacteraceae</taxon>
        <taxon>Thiohalobacter</taxon>
    </lineage>
</organism>
<dbReference type="AlphaFoldDB" id="A0A1Z4VNS3"/>
<evidence type="ECO:0000313" key="3">
    <source>
        <dbReference type="EMBL" id="BAZ93286.1"/>
    </source>
</evidence>
<evidence type="ECO:0000313" key="4">
    <source>
        <dbReference type="Proteomes" id="UP000218765"/>
    </source>
</evidence>
<evidence type="ECO:0008006" key="5">
    <source>
        <dbReference type="Google" id="ProtNLM"/>
    </source>
</evidence>
<dbReference type="SUPFAM" id="SSF56935">
    <property type="entry name" value="Porins"/>
    <property type="match status" value="1"/>
</dbReference>
<name>A0A1Z4VNS3_9GAMM</name>
<dbReference type="EMBL" id="AP018052">
    <property type="protein sequence ID" value="BAZ93286.1"/>
    <property type="molecule type" value="Genomic_DNA"/>
</dbReference>
<gene>
    <name evidence="3" type="ORF">FOKN1_0884</name>
</gene>
<dbReference type="Proteomes" id="UP000218765">
    <property type="component" value="Chromosome"/>
</dbReference>
<feature type="chain" id="PRO_5012487127" description="Porin" evidence="2">
    <location>
        <begin position="23"/>
        <end position="454"/>
    </location>
</feature>